<comment type="caution">
    <text evidence="1">The sequence shown here is derived from an EMBL/GenBank/DDBJ whole genome shotgun (WGS) entry which is preliminary data.</text>
</comment>
<evidence type="ECO:0000313" key="2">
    <source>
        <dbReference type="Proteomes" id="UP000735302"/>
    </source>
</evidence>
<protein>
    <recommendedName>
        <fullName evidence="3">Cyclic nucleotide-binding domain-containing protein</fullName>
    </recommendedName>
</protein>
<dbReference type="Proteomes" id="UP000735302">
    <property type="component" value="Unassembled WGS sequence"/>
</dbReference>
<keyword evidence="2" id="KW-1185">Reference proteome</keyword>
<organism evidence="1 2">
    <name type="scientific">Plakobranchus ocellatus</name>
    <dbReference type="NCBI Taxonomy" id="259542"/>
    <lineage>
        <taxon>Eukaryota</taxon>
        <taxon>Metazoa</taxon>
        <taxon>Spiralia</taxon>
        <taxon>Lophotrochozoa</taxon>
        <taxon>Mollusca</taxon>
        <taxon>Gastropoda</taxon>
        <taxon>Heterobranchia</taxon>
        <taxon>Euthyneura</taxon>
        <taxon>Panpulmonata</taxon>
        <taxon>Sacoglossa</taxon>
        <taxon>Placobranchoidea</taxon>
        <taxon>Plakobranchidae</taxon>
        <taxon>Plakobranchus</taxon>
    </lineage>
</organism>
<dbReference type="EMBL" id="BLXT01005251">
    <property type="protein sequence ID" value="GFO21207.1"/>
    <property type="molecule type" value="Genomic_DNA"/>
</dbReference>
<accession>A0AAV4BPC6</accession>
<dbReference type="AlphaFoldDB" id="A0AAV4BPC6"/>
<reference evidence="1 2" key="1">
    <citation type="journal article" date="2021" name="Elife">
        <title>Chloroplast acquisition without the gene transfer in kleptoplastic sea slugs, Plakobranchus ocellatus.</title>
        <authorList>
            <person name="Maeda T."/>
            <person name="Takahashi S."/>
            <person name="Yoshida T."/>
            <person name="Shimamura S."/>
            <person name="Takaki Y."/>
            <person name="Nagai Y."/>
            <person name="Toyoda A."/>
            <person name="Suzuki Y."/>
            <person name="Arimoto A."/>
            <person name="Ishii H."/>
            <person name="Satoh N."/>
            <person name="Nishiyama T."/>
            <person name="Hasebe M."/>
            <person name="Maruyama T."/>
            <person name="Minagawa J."/>
            <person name="Obokata J."/>
            <person name="Shigenobu S."/>
        </authorList>
    </citation>
    <scope>NUCLEOTIDE SEQUENCE [LARGE SCALE GENOMIC DNA]</scope>
</reference>
<sequence length="275" mass="32285">MAVKERLPDEWSKRSELGIVIDSEQNSNMSLADWITFKPFWTALVVEFFFSLHRQKNRTAIYMMTSHCTVLSVFATMERLQLLLLLWLKRRRNRRYWVHPIFQPGEIFGEYHHLMQQVLSDDEKCLAYIRMRPDTFKTLLEMIGPHIEKRTTNFRKPLPATERRVITLRKTWKFDSVPNDAILTFGFQLDICILPMDQAISTEVRDSEGNGRSHPSPLRVVPGIRRYSSISILSFSCWPLNSKKYYSRNVRGHLENSATSSNAETRRRTLAENCI</sequence>
<proteinExistence type="predicted"/>
<evidence type="ECO:0008006" key="3">
    <source>
        <dbReference type="Google" id="ProtNLM"/>
    </source>
</evidence>
<evidence type="ECO:0000313" key="1">
    <source>
        <dbReference type="EMBL" id="GFO21207.1"/>
    </source>
</evidence>
<gene>
    <name evidence="1" type="ORF">PoB_004771200</name>
</gene>
<name>A0AAV4BPC6_9GAST</name>